<dbReference type="Proteomes" id="UP000823399">
    <property type="component" value="Unassembled WGS sequence"/>
</dbReference>
<evidence type="ECO:0000313" key="1">
    <source>
        <dbReference type="EMBL" id="KAG2115288.1"/>
    </source>
</evidence>
<dbReference type="RefSeq" id="XP_041297005.1">
    <property type="nucleotide sequence ID" value="XM_041439622.1"/>
</dbReference>
<evidence type="ECO:0000313" key="2">
    <source>
        <dbReference type="Proteomes" id="UP000823399"/>
    </source>
</evidence>
<name>A0A9P7FDX1_9AGAM</name>
<dbReference type="EMBL" id="JABBWM010000008">
    <property type="protein sequence ID" value="KAG2115288.1"/>
    <property type="molecule type" value="Genomic_DNA"/>
</dbReference>
<dbReference type="OrthoDB" id="3163890at2759"/>
<accession>A0A9P7FDX1</accession>
<sequence>MLIDQRSDFLNIDGTTKPSTQDCGTYSHVQKMYVGGGLMIGNPSISIEVSSYMCSLHRSGEVANSAYAIMSDILLKPTKMEVHDASNLKHLCCSTHSDCPVEIKPFHLWSLPSCEAHICPVRALAAWLSESKITSGYLFQKIVSGDCIAEANSPISSEQFLKLFHNNLLDINVDPTPYGTHSFQRWEGWSVEFFNLTIVKYLISSNDDPIEPREHFFDPNRPPMVKCPQCRRCWACA</sequence>
<comment type="caution">
    <text evidence="1">The sequence shown here is derived from an EMBL/GenBank/DDBJ whole genome shotgun (WGS) entry which is preliminary data.</text>
</comment>
<reference evidence="1" key="1">
    <citation type="journal article" date="2020" name="New Phytol.">
        <title>Comparative genomics reveals dynamic genome evolution in host specialist ectomycorrhizal fungi.</title>
        <authorList>
            <person name="Lofgren L.A."/>
            <person name="Nguyen N.H."/>
            <person name="Vilgalys R."/>
            <person name="Ruytinx J."/>
            <person name="Liao H.L."/>
            <person name="Branco S."/>
            <person name="Kuo A."/>
            <person name="LaButti K."/>
            <person name="Lipzen A."/>
            <person name="Andreopoulos W."/>
            <person name="Pangilinan J."/>
            <person name="Riley R."/>
            <person name="Hundley H."/>
            <person name="Na H."/>
            <person name="Barry K."/>
            <person name="Grigoriev I.V."/>
            <person name="Stajich J.E."/>
            <person name="Kennedy P.G."/>
        </authorList>
    </citation>
    <scope>NUCLEOTIDE SEQUENCE</scope>
    <source>
        <strain evidence="1">FC423</strain>
    </source>
</reference>
<dbReference type="AlphaFoldDB" id="A0A9P7FDX1"/>
<protein>
    <submittedName>
        <fullName evidence="1">DNA breaking-rejoining enzyme</fullName>
    </submittedName>
</protein>
<organism evidence="1 2">
    <name type="scientific">Suillus discolor</name>
    <dbReference type="NCBI Taxonomy" id="1912936"/>
    <lineage>
        <taxon>Eukaryota</taxon>
        <taxon>Fungi</taxon>
        <taxon>Dikarya</taxon>
        <taxon>Basidiomycota</taxon>
        <taxon>Agaricomycotina</taxon>
        <taxon>Agaricomycetes</taxon>
        <taxon>Agaricomycetidae</taxon>
        <taxon>Boletales</taxon>
        <taxon>Suillineae</taxon>
        <taxon>Suillaceae</taxon>
        <taxon>Suillus</taxon>
    </lineage>
</organism>
<proteinExistence type="predicted"/>
<gene>
    <name evidence="1" type="ORF">F5147DRAFT_743743</name>
</gene>
<keyword evidence="2" id="KW-1185">Reference proteome</keyword>
<dbReference type="GeneID" id="64701881"/>